<dbReference type="RefSeq" id="XP_002543507.1">
    <property type="nucleotide sequence ID" value="XM_002543461.1"/>
</dbReference>
<dbReference type="OrthoDB" id="4155914at2759"/>
<proteinExistence type="predicted"/>
<feature type="compositionally biased region" description="Polar residues" evidence="1">
    <location>
        <begin position="60"/>
        <end position="73"/>
    </location>
</feature>
<dbReference type="GeneID" id="8439369"/>
<name>C4JNM5_UNCRE</name>
<dbReference type="InParanoid" id="C4JNM5"/>
<dbReference type="AlphaFoldDB" id="C4JNM5"/>
<evidence type="ECO:0000313" key="3">
    <source>
        <dbReference type="Proteomes" id="UP000002058"/>
    </source>
</evidence>
<feature type="compositionally biased region" description="Low complexity" evidence="1">
    <location>
        <begin position="107"/>
        <end position="127"/>
    </location>
</feature>
<accession>C4JNM5</accession>
<protein>
    <submittedName>
        <fullName evidence="2">Uncharacterized protein</fullName>
    </submittedName>
</protein>
<dbReference type="EMBL" id="CH476616">
    <property type="protein sequence ID" value="EEP78178.1"/>
    <property type="molecule type" value="Genomic_DNA"/>
</dbReference>
<feature type="region of interest" description="Disordered" evidence="1">
    <location>
        <begin position="1"/>
        <end position="77"/>
    </location>
</feature>
<keyword evidence="3" id="KW-1185">Reference proteome</keyword>
<evidence type="ECO:0000313" key="2">
    <source>
        <dbReference type="EMBL" id="EEP78178.1"/>
    </source>
</evidence>
<feature type="compositionally biased region" description="Polar residues" evidence="1">
    <location>
        <begin position="185"/>
        <end position="198"/>
    </location>
</feature>
<evidence type="ECO:0000256" key="1">
    <source>
        <dbReference type="SAM" id="MobiDB-lite"/>
    </source>
</evidence>
<feature type="compositionally biased region" description="Basic and acidic residues" evidence="1">
    <location>
        <begin position="390"/>
        <end position="410"/>
    </location>
</feature>
<dbReference type="HOGENOM" id="CLU_636467_0_0_1"/>
<feature type="compositionally biased region" description="Polar residues" evidence="1">
    <location>
        <begin position="332"/>
        <end position="353"/>
    </location>
</feature>
<dbReference type="eggNOG" id="ENOG502QT51">
    <property type="taxonomic scope" value="Eukaryota"/>
</dbReference>
<reference evidence="3" key="1">
    <citation type="journal article" date="2009" name="Genome Res.">
        <title>Comparative genomic analyses of the human fungal pathogens Coccidioides and their relatives.</title>
        <authorList>
            <person name="Sharpton T.J."/>
            <person name="Stajich J.E."/>
            <person name="Rounsley S.D."/>
            <person name="Gardner M.J."/>
            <person name="Wortman J.R."/>
            <person name="Jordar V.S."/>
            <person name="Maiti R."/>
            <person name="Kodira C.D."/>
            <person name="Neafsey D.E."/>
            <person name="Zeng Q."/>
            <person name="Hung C.-Y."/>
            <person name="McMahan C."/>
            <person name="Muszewska A."/>
            <person name="Grynberg M."/>
            <person name="Mandel M.A."/>
            <person name="Kellner E.M."/>
            <person name="Barker B.M."/>
            <person name="Galgiani J.N."/>
            <person name="Orbach M.J."/>
            <person name="Kirkland T.N."/>
            <person name="Cole G.T."/>
            <person name="Henn M.R."/>
            <person name="Birren B.W."/>
            <person name="Taylor J.W."/>
        </authorList>
    </citation>
    <scope>NUCLEOTIDE SEQUENCE [LARGE SCALE GENOMIC DNA]</scope>
    <source>
        <strain evidence="3">UAMH 1704</strain>
    </source>
</reference>
<dbReference type="KEGG" id="ure:UREG_03023"/>
<organism evidence="2 3">
    <name type="scientific">Uncinocarpus reesii (strain UAMH 1704)</name>
    <dbReference type="NCBI Taxonomy" id="336963"/>
    <lineage>
        <taxon>Eukaryota</taxon>
        <taxon>Fungi</taxon>
        <taxon>Dikarya</taxon>
        <taxon>Ascomycota</taxon>
        <taxon>Pezizomycotina</taxon>
        <taxon>Eurotiomycetes</taxon>
        <taxon>Eurotiomycetidae</taxon>
        <taxon>Onygenales</taxon>
        <taxon>Onygenaceae</taxon>
        <taxon>Uncinocarpus</taxon>
    </lineage>
</organism>
<dbReference type="Proteomes" id="UP000002058">
    <property type="component" value="Unassembled WGS sequence"/>
</dbReference>
<dbReference type="VEuPathDB" id="FungiDB:UREG_03023"/>
<feature type="region of interest" description="Disordered" evidence="1">
    <location>
        <begin position="281"/>
        <end position="410"/>
    </location>
</feature>
<dbReference type="STRING" id="336963.C4JNM5"/>
<feature type="compositionally biased region" description="Pro residues" evidence="1">
    <location>
        <begin position="364"/>
        <end position="373"/>
    </location>
</feature>
<gene>
    <name evidence="2" type="ORF">UREG_03023</name>
</gene>
<feature type="region of interest" description="Disordered" evidence="1">
    <location>
        <begin position="92"/>
        <end position="258"/>
    </location>
</feature>
<sequence>MRLFHKNKSQPSLPEVFEASGEDNSEQPPPQQGANTHPPVRYSLVIPGDHSYQPPYPYANDQSVHPQTQNYEENYTHPAHAVSRFSHELLDSAPTSSHHRGRPTLNLVPTSPSLGLGSSSDLSSTEPPYTPHSSEASPLAESQPRKFRKGLFGLSSKHKDKDSSFRGSKVLGRTISVRQSKEEQPTQSRMPLSKKTSQPPYPPAVNRSSSNIEGQPFDPPRIQRVSTEPLSQDLYPPRNSSVHQYQEGPHLSEAPHPQLQIDHAHLQHPSVNYQLSGPQAFADQVSGPRSQSPQLDPYLTPRPPSQQSFGPPSPLNPHYQGFESNQHKSHFRQSLQPPTGSTQSGMERQTGLRQPSEPMGQNPQPQPTQPPSVTPGSSFKGNVPQPGSGEVDRDTPLHPPTKGRDEAPEIDVRALTQKYEELRMCHLSFSF</sequence>